<dbReference type="PROSITE" id="PS50090">
    <property type="entry name" value="MYB_LIKE"/>
    <property type="match status" value="2"/>
</dbReference>
<name>A0A6A6L957_HEVBR</name>
<dbReference type="InterPro" id="IPR050560">
    <property type="entry name" value="MYB_TF"/>
</dbReference>
<feature type="domain" description="HTH myb-type" evidence="5">
    <location>
        <begin position="16"/>
        <end position="71"/>
    </location>
</feature>
<dbReference type="Pfam" id="PF00249">
    <property type="entry name" value="Myb_DNA-binding"/>
    <property type="match status" value="2"/>
</dbReference>
<dbReference type="PANTHER" id="PTHR45614:SF221">
    <property type="entry name" value="MYB DOMAIN PROTEIN 110"/>
    <property type="match status" value="1"/>
</dbReference>
<dbReference type="PROSITE" id="PS51294">
    <property type="entry name" value="HTH_MYB"/>
    <property type="match status" value="2"/>
</dbReference>
<dbReference type="GO" id="GO:0005634">
    <property type="term" value="C:nucleus"/>
    <property type="evidence" value="ECO:0007669"/>
    <property type="project" value="UniProtKB-SubCell"/>
</dbReference>
<evidence type="ECO:0000259" key="4">
    <source>
        <dbReference type="PROSITE" id="PS50090"/>
    </source>
</evidence>
<dbReference type="Proteomes" id="UP000467840">
    <property type="component" value="Chromosome 18"/>
</dbReference>
<evidence type="ECO:0000259" key="5">
    <source>
        <dbReference type="PROSITE" id="PS51294"/>
    </source>
</evidence>
<dbReference type="GO" id="GO:0003824">
    <property type="term" value="F:catalytic activity"/>
    <property type="evidence" value="ECO:0007669"/>
    <property type="project" value="InterPro"/>
</dbReference>
<dbReference type="InterPro" id="IPR017930">
    <property type="entry name" value="Myb_dom"/>
</dbReference>
<feature type="domain" description="Myb-like" evidence="4">
    <location>
        <begin position="90"/>
        <end position="140"/>
    </location>
</feature>
<feature type="region of interest" description="Disordered" evidence="3">
    <location>
        <begin position="1"/>
        <end position="23"/>
    </location>
</feature>
<dbReference type="SMART" id="SM00717">
    <property type="entry name" value="SANT"/>
    <property type="match status" value="2"/>
</dbReference>
<keyword evidence="7" id="KW-1185">Reference proteome</keyword>
<feature type="compositionally biased region" description="Polar residues" evidence="3">
    <location>
        <begin position="157"/>
        <end position="169"/>
    </location>
</feature>
<proteinExistence type="predicted"/>
<keyword evidence="2" id="KW-0539">Nucleus</keyword>
<dbReference type="InterPro" id="IPR015813">
    <property type="entry name" value="Pyrv/PenolPyrv_kinase-like_dom"/>
</dbReference>
<evidence type="ECO:0000256" key="2">
    <source>
        <dbReference type="ARBA" id="ARBA00023242"/>
    </source>
</evidence>
<accession>A0A6A6L957</accession>
<organism evidence="6 7">
    <name type="scientific">Hevea brasiliensis</name>
    <name type="common">Para rubber tree</name>
    <name type="synonym">Siphonia brasiliensis</name>
    <dbReference type="NCBI Taxonomy" id="3981"/>
    <lineage>
        <taxon>Eukaryota</taxon>
        <taxon>Viridiplantae</taxon>
        <taxon>Streptophyta</taxon>
        <taxon>Embryophyta</taxon>
        <taxon>Tracheophyta</taxon>
        <taxon>Spermatophyta</taxon>
        <taxon>Magnoliopsida</taxon>
        <taxon>eudicotyledons</taxon>
        <taxon>Gunneridae</taxon>
        <taxon>Pentapetalae</taxon>
        <taxon>rosids</taxon>
        <taxon>fabids</taxon>
        <taxon>Malpighiales</taxon>
        <taxon>Euphorbiaceae</taxon>
        <taxon>Crotonoideae</taxon>
        <taxon>Micrandreae</taxon>
        <taxon>Hevea</taxon>
    </lineage>
</organism>
<feature type="region of interest" description="Disordered" evidence="3">
    <location>
        <begin position="142"/>
        <end position="172"/>
    </location>
</feature>
<feature type="domain" description="HTH myb-type" evidence="5">
    <location>
        <begin position="90"/>
        <end position="144"/>
    </location>
</feature>
<dbReference type="Gene3D" id="1.10.10.60">
    <property type="entry name" value="Homeodomain-like"/>
    <property type="match status" value="2"/>
</dbReference>
<reference evidence="6 7" key="1">
    <citation type="journal article" date="2020" name="Mol. Plant">
        <title>The Chromosome-Based Rubber Tree Genome Provides New Insights into Spurge Genome Evolution and Rubber Biosynthesis.</title>
        <authorList>
            <person name="Liu J."/>
            <person name="Shi C."/>
            <person name="Shi C.C."/>
            <person name="Li W."/>
            <person name="Zhang Q.J."/>
            <person name="Zhang Y."/>
            <person name="Li K."/>
            <person name="Lu H.F."/>
            <person name="Shi C."/>
            <person name="Zhu S.T."/>
            <person name="Xiao Z.Y."/>
            <person name="Nan H."/>
            <person name="Yue Y."/>
            <person name="Zhu X.G."/>
            <person name="Wu Y."/>
            <person name="Hong X.N."/>
            <person name="Fan G.Y."/>
            <person name="Tong Y."/>
            <person name="Zhang D."/>
            <person name="Mao C.L."/>
            <person name="Liu Y.L."/>
            <person name="Hao S.J."/>
            <person name="Liu W.Q."/>
            <person name="Lv M.Q."/>
            <person name="Zhang H.B."/>
            <person name="Liu Y."/>
            <person name="Hu-Tang G.R."/>
            <person name="Wang J.P."/>
            <person name="Wang J.H."/>
            <person name="Sun Y.H."/>
            <person name="Ni S.B."/>
            <person name="Chen W.B."/>
            <person name="Zhang X.C."/>
            <person name="Jiao Y.N."/>
            <person name="Eichler E.E."/>
            <person name="Li G.H."/>
            <person name="Liu X."/>
            <person name="Gao L.Z."/>
        </authorList>
    </citation>
    <scope>NUCLEOTIDE SEQUENCE [LARGE SCALE GENOMIC DNA]</scope>
    <source>
        <strain evidence="7">cv. GT1</strain>
        <tissue evidence="6">Leaf</tissue>
    </source>
</reference>
<dbReference type="PANTHER" id="PTHR45614">
    <property type="entry name" value="MYB PROTEIN-RELATED"/>
    <property type="match status" value="1"/>
</dbReference>
<gene>
    <name evidence="6" type="ORF">GH714_000663</name>
</gene>
<dbReference type="GO" id="GO:0000978">
    <property type="term" value="F:RNA polymerase II cis-regulatory region sequence-specific DNA binding"/>
    <property type="evidence" value="ECO:0007669"/>
    <property type="project" value="TreeGrafter"/>
</dbReference>
<dbReference type="CDD" id="cd00167">
    <property type="entry name" value="SANT"/>
    <property type="match status" value="2"/>
</dbReference>
<comment type="caution">
    <text evidence="6">The sequence shown here is derived from an EMBL/GenBank/DDBJ whole genome shotgun (WGS) entry which is preliminary data.</text>
</comment>
<comment type="subcellular location">
    <subcellularLocation>
        <location evidence="1">Nucleus</location>
    </subcellularLocation>
</comment>
<dbReference type="SUPFAM" id="SSF46689">
    <property type="entry name" value="Homeodomain-like"/>
    <property type="match status" value="2"/>
</dbReference>
<dbReference type="Gene3D" id="3.20.20.60">
    <property type="entry name" value="Phosphoenolpyruvate-binding domains"/>
    <property type="match status" value="1"/>
</dbReference>
<dbReference type="GO" id="GO:0000981">
    <property type="term" value="F:DNA-binding transcription factor activity, RNA polymerase II-specific"/>
    <property type="evidence" value="ECO:0007669"/>
    <property type="project" value="TreeGrafter"/>
</dbReference>
<dbReference type="EMBL" id="JAAGAX010000012">
    <property type="protein sequence ID" value="KAF2296623.1"/>
    <property type="molecule type" value="Genomic_DNA"/>
</dbReference>
<dbReference type="AlphaFoldDB" id="A0A6A6L957"/>
<dbReference type="SUPFAM" id="SSF51621">
    <property type="entry name" value="Phosphoenolpyruvate/pyruvate domain"/>
    <property type="match status" value="1"/>
</dbReference>
<dbReference type="InterPro" id="IPR009057">
    <property type="entry name" value="Homeodomain-like_sf"/>
</dbReference>
<evidence type="ECO:0000256" key="1">
    <source>
        <dbReference type="ARBA" id="ARBA00004123"/>
    </source>
</evidence>
<evidence type="ECO:0000313" key="7">
    <source>
        <dbReference type="Proteomes" id="UP000467840"/>
    </source>
</evidence>
<sequence length="428" mass="49304">MDGPGAANSYDDAKNSSTCARGHWRPAEDEKLRQLVEQYGAQNWNSIADKLQGRSGIYIHTYIHTHTHTYIYIILSLWKSCRLRWFNQLDPRINRRPFTEEEEERLLAAHRIHGNKWALIARLFPGRTDNAVKNHWHVITARKQREQSKVSGKRSYQEGSSDSNTTTPNYFHPRKLRSQDLLSSGIGFENRTRVLEFRNPSADRIFSVVSSSNTSSPSWTFDPSYNSPSVVDHLSSRKLEGRDYFNNSSFYNTKNSSILDQQSIYGCYPNSSMHRSSTVWGLPNYRRVVPSTFGYLKLGDEHENHGMIKKELANFCYNSSTLKNNKKVSNQAEQGDQESMIRHKEVQFIDFLGVELMPFVEAPRDDDEFREIGRKTKGYRVCNRIEGGITPLHAPEELKAMRFHLVVQPLTSIYASARALVDFLKTLK</sequence>
<dbReference type="InterPro" id="IPR040442">
    <property type="entry name" value="Pyrv_kinase-like_dom_sf"/>
</dbReference>
<protein>
    <submittedName>
        <fullName evidence="6">Uncharacterized protein</fullName>
    </submittedName>
</protein>
<dbReference type="InterPro" id="IPR001005">
    <property type="entry name" value="SANT/Myb"/>
</dbReference>
<dbReference type="FunFam" id="1.10.10.60:FF:000356">
    <property type="entry name" value="MYB transcription factor"/>
    <property type="match status" value="1"/>
</dbReference>
<feature type="domain" description="Myb-like" evidence="4">
    <location>
        <begin position="16"/>
        <end position="89"/>
    </location>
</feature>
<evidence type="ECO:0000313" key="6">
    <source>
        <dbReference type="EMBL" id="KAF2296623.1"/>
    </source>
</evidence>
<evidence type="ECO:0000256" key="3">
    <source>
        <dbReference type="SAM" id="MobiDB-lite"/>
    </source>
</evidence>